<name>A0ACB8T872_9AGAM</name>
<proteinExistence type="predicted"/>
<dbReference type="EMBL" id="MU277198">
    <property type="protein sequence ID" value="KAI0064465.1"/>
    <property type="molecule type" value="Genomic_DNA"/>
</dbReference>
<comment type="caution">
    <text evidence="1">The sequence shown here is derived from an EMBL/GenBank/DDBJ whole genome shotgun (WGS) entry which is preliminary data.</text>
</comment>
<evidence type="ECO:0000313" key="1">
    <source>
        <dbReference type="EMBL" id="KAI0064465.1"/>
    </source>
</evidence>
<keyword evidence="2" id="KW-1185">Reference proteome</keyword>
<protein>
    <submittedName>
        <fullName evidence="1">Uncharacterized protein</fullName>
    </submittedName>
</protein>
<organism evidence="1 2">
    <name type="scientific">Artomyces pyxidatus</name>
    <dbReference type="NCBI Taxonomy" id="48021"/>
    <lineage>
        <taxon>Eukaryota</taxon>
        <taxon>Fungi</taxon>
        <taxon>Dikarya</taxon>
        <taxon>Basidiomycota</taxon>
        <taxon>Agaricomycotina</taxon>
        <taxon>Agaricomycetes</taxon>
        <taxon>Russulales</taxon>
        <taxon>Auriscalpiaceae</taxon>
        <taxon>Artomyces</taxon>
    </lineage>
</organism>
<dbReference type="Proteomes" id="UP000814140">
    <property type="component" value="Unassembled WGS sequence"/>
</dbReference>
<evidence type="ECO:0000313" key="2">
    <source>
        <dbReference type="Proteomes" id="UP000814140"/>
    </source>
</evidence>
<reference evidence="1" key="1">
    <citation type="submission" date="2021-03" db="EMBL/GenBank/DDBJ databases">
        <authorList>
            <consortium name="DOE Joint Genome Institute"/>
            <person name="Ahrendt S."/>
            <person name="Looney B.P."/>
            <person name="Miyauchi S."/>
            <person name="Morin E."/>
            <person name="Drula E."/>
            <person name="Courty P.E."/>
            <person name="Chicoki N."/>
            <person name="Fauchery L."/>
            <person name="Kohler A."/>
            <person name="Kuo A."/>
            <person name="Labutti K."/>
            <person name="Pangilinan J."/>
            <person name="Lipzen A."/>
            <person name="Riley R."/>
            <person name="Andreopoulos W."/>
            <person name="He G."/>
            <person name="Johnson J."/>
            <person name="Barry K.W."/>
            <person name="Grigoriev I.V."/>
            <person name="Nagy L."/>
            <person name="Hibbett D."/>
            <person name="Henrissat B."/>
            <person name="Matheny P.B."/>
            <person name="Labbe J."/>
            <person name="Martin F."/>
        </authorList>
    </citation>
    <scope>NUCLEOTIDE SEQUENCE</scope>
    <source>
        <strain evidence="1">HHB10654</strain>
    </source>
</reference>
<sequence>MDEGQLIAVEKVDTEEEEEDENADLRASHERARFVFRIWPRDPKGPVIIATPRGKEAGNGLPLWGSSLEDFFYVNRIADCPNALTISTGSKLAAWARHVRELKAAKDQIEWADSEDEPVELHPCDISKLIETIEMRANMGCGFGKSARNIPGQRNQSATSSHLTVLKRVLRDVAGMLTPLHKKPKSIFDPSSYPSPWPLVPFSSPAPLLQQRLPYHLLPKKLIVHDPDNTLFVEDEYDYYYGVRQPIIREPSNPAQPRPDVLRTYNLQLTADGMATAYADHADAAKDAGMNKSEMFMLSEAGEDGMAPVIVRVKIPPRPSIDSVPEAHLYLSAAQALGTGHHSLVYKAELEVPRSLLVPWTLCQRCLTESVESEVAKLRDQDNTSHRWKTERSHGNAEEGNPDFEDVGIPEIIKKVMSLGISPTSQAGLSSQADSAGGQNASENTASRSRHTTLVAGYEGPIYEVTAKVEWQGFGRPVCEHRAERRGKVPPTATVRLAVKLSIEDDPQLHREAMNYQRFPKHLFQHWSGYNVVRPINDPVPVGAVVPQFYGYYVPALAKKGKDKQYLSPILLMEDCGRAIDPTTLSLDDRQECASLLFRLHHAGFKHNSPFQRNIVMQLGDLQDFPLEKRISDRRFRLIDFGRSEEAAADEGRFLDEENRIVRELSVLYAAMIPSDCP</sequence>
<accession>A0ACB8T872</accession>
<gene>
    <name evidence="1" type="ORF">BV25DRAFT_1836826</name>
</gene>
<reference evidence="1" key="2">
    <citation type="journal article" date="2022" name="New Phytol.">
        <title>Evolutionary transition to the ectomycorrhizal habit in the genomes of a hyperdiverse lineage of mushroom-forming fungi.</title>
        <authorList>
            <person name="Looney B."/>
            <person name="Miyauchi S."/>
            <person name="Morin E."/>
            <person name="Drula E."/>
            <person name="Courty P.E."/>
            <person name="Kohler A."/>
            <person name="Kuo A."/>
            <person name="LaButti K."/>
            <person name="Pangilinan J."/>
            <person name="Lipzen A."/>
            <person name="Riley R."/>
            <person name="Andreopoulos W."/>
            <person name="He G."/>
            <person name="Johnson J."/>
            <person name="Nolan M."/>
            <person name="Tritt A."/>
            <person name="Barry K.W."/>
            <person name="Grigoriev I.V."/>
            <person name="Nagy L.G."/>
            <person name="Hibbett D."/>
            <person name="Henrissat B."/>
            <person name="Matheny P.B."/>
            <person name="Labbe J."/>
            <person name="Martin F.M."/>
        </authorList>
    </citation>
    <scope>NUCLEOTIDE SEQUENCE</scope>
    <source>
        <strain evidence="1">HHB10654</strain>
    </source>
</reference>